<proteinExistence type="inferred from homology"/>
<feature type="transmembrane region" description="Helical" evidence="9">
    <location>
        <begin position="97"/>
        <end position="115"/>
    </location>
</feature>
<dbReference type="GO" id="GO:0004190">
    <property type="term" value="F:aspartic-type endopeptidase activity"/>
    <property type="evidence" value="ECO:0007669"/>
    <property type="project" value="UniProtKB-UniRule"/>
</dbReference>
<comment type="pathway">
    <text evidence="9">Protein modification; lipoprotein biosynthesis (signal peptide cleavage).</text>
</comment>
<feature type="transmembrane region" description="Helical" evidence="9">
    <location>
        <begin position="135"/>
        <end position="155"/>
    </location>
</feature>
<dbReference type="EC" id="3.4.23.36" evidence="9"/>
<dbReference type="PANTHER" id="PTHR33695">
    <property type="entry name" value="LIPOPROTEIN SIGNAL PEPTIDASE"/>
    <property type="match status" value="1"/>
</dbReference>
<dbReference type="GO" id="GO:0005886">
    <property type="term" value="C:plasma membrane"/>
    <property type="evidence" value="ECO:0007669"/>
    <property type="project" value="UniProtKB-SubCell"/>
</dbReference>
<evidence type="ECO:0000256" key="5">
    <source>
        <dbReference type="ARBA" id="ARBA00022750"/>
    </source>
</evidence>
<evidence type="ECO:0000256" key="1">
    <source>
        <dbReference type="ARBA" id="ARBA00006139"/>
    </source>
</evidence>
<evidence type="ECO:0000256" key="4">
    <source>
        <dbReference type="ARBA" id="ARBA00022692"/>
    </source>
</evidence>
<dbReference type="UniPathway" id="UPA00665"/>
<evidence type="ECO:0000256" key="6">
    <source>
        <dbReference type="ARBA" id="ARBA00022801"/>
    </source>
</evidence>
<evidence type="ECO:0000256" key="11">
    <source>
        <dbReference type="RuleBase" id="RU004181"/>
    </source>
</evidence>
<evidence type="ECO:0000256" key="2">
    <source>
        <dbReference type="ARBA" id="ARBA00022475"/>
    </source>
</evidence>
<dbReference type="Pfam" id="PF01252">
    <property type="entry name" value="Peptidase_A8"/>
    <property type="match status" value="1"/>
</dbReference>
<reference evidence="12 13" key="1">
    <citation type="submission" date="2020-08" db="EMBL/GenBank/DDBJ databases">
        <title>Genomic Encyclopedia of Type Strains, Phase IV (KMG-IV): sequencing the most valuable type-strain genomes for metagenomic binning, comparative biology and taxonomic classification.</title>
        <authorList>
            <person name="Goeker M."/>
        </authorList>
    </citation>
    <scope>NUCLEOTIDE SEQUENCE [LARGE SCALE GENOMIC DNA]</scope>
    <source>
        <strain evidence="12 13">DSM 29514</strain>
    </source>
</reference>
<dbReference type="PROSITE" id="PS00855">
    <property type="entry name" value="SPASE_II"/>
    <property type="match status" value="1"/>
</dbReference>
<dbReference type="RefSeq" id="WP_062555187.1">
    <property type="nucleotide sequence ID" value="NZ_CP049250.1"/>
</dbReference>
<dbReference type="PANTHER" id="PTHR33695:SF1">
    <property type="entry name" value="LIPOPROTEIN SIGNAL PEPTIDASE"/>
    <property type="match status" value="1"/>
</dbReference>
<keyword evidence="3 9" id="KW-0645">Protease</keyword>
<feature type="active site" evidence="9">
    <location>
        <position position="143"/>
    </location>
</feature>
<organism evidence="12 13">
    <name type="scientific">Rhizobium rhizoryzae</name>
    <dbReference type="NCBI Taxonomy" id="451876"/>
    <lineage>
        <taxon>Bacteria</taxon>
        <taxon>Pseudomonadati</taxon>
        <taxon>Pseudomonadota</taxon>
        <taxon>Alphaproteobacteria</taxon>
        <taxon>Hyphomicrobiales</taxon>
        <taxon>Rhizobiaceae</taxon>
        <taxon>Rhizobium/Agrobacterium group</taxon>
        <taxon>Rhizobium</taxon>
    </lineage>
</organism>
<dbReference type="GO" id="GO:0006508">
    <property type="term" value="P:proteolysis"/>
    <property type="evidence" value="ECO:0007669"/>
    <property type="project" value="UniProtKB-KW"/>
</dbReference>
<feature type="transmembrane region" description="Helical" evidence="9">
    <location>
        <begin position="72"/>
        <end position="90"/>
    </location>
</feature>
<keyword evidence="8 9" id="KW-0472">Membrane</keyword>
<dbReference type="Proteomes" id="UP000519897">
    <property type="component" value="Unassembled WGS sequence"/>
</dbReference>
<comment type="subcellular location">
    <subcellularLocation>
        <location evidence="9">Cell membrane</location>
        <topology evidence="9">Multi-pass membrane protein</topology>
    </subcellularLocation>
</comment>
<dbReference type="InterPro" id="IPR001872">
    <property type="entry name" value="Peptidase_A8"/>
</dbReference>
<evidence type="ECO:0000256" key="8">
    <source>
        <dbReference type="ARBA" id="ARBA00023136"/>
    </source>
</evidence>
<feature type="active site" evidence="9">
    <location>
        <position position="125"/>
    </location>
</feature>
<comment type="function">
    <text evidence="9 10">This protein specifically catalyzes the removal of signal peptides from prolipoproteins.</text>
</comment>
<evidence type="ECO:0000313" key="12">
    <source>
        <dbReference type="EMBL" id="MBB4143470.1"/>
    </source>
</evidence>
<comment type="catalytic activity">
    <reaction evidence="9 10">
        <text>Release of signal peptides from bacterial membrane prolipoproteins. Hydrolyzes -Xaa-Yaa-Zaa-|-(S,diacylglyceryl)Cys-, in which Xaa is hydrophobic (preferably Leu), and Yaa (Ala or Ser) and Zaa (Gly or Ala) have small, neutral side chains.</text>
        <dbReference type="EC" id="3.4.23.36"/>
    </reaction>
</comment>
<comment type="similarity">
    <text evidence="1 9 11">Belongs to the peptidase A8 family.</text>
</comment>
<evidence type="ECO:0000313" key="13">
    <source>
        <dbReference type="Proteomes" id="UP000519897"/>
    </source>
</evidence>
<feature type="transmembrane region" description="Helical" evidence="9">
    <location>
        <begin position="15"/>
        <end position="35"/>
    </location>
</feature>
<name>A0A7W6PPW2_9HYPH</name>
<dbReference type="PRINTS" id="PR00781">
    <property type="entry name" value="LIPOSIGPTASE"/>
</dbReference>
<keyword evidence="7 9" id="KW-1133">Transmembrane helix</keyword>
<comment type="caution">
    <text evidence="12">The sequence shown here is derived from an EMBL/GenBank/DDBJ whole genome shotgun (WGS) entry which is preliminary data.</text>
</comment>
<gene>
    <name evidence="9" type="primary">lspA</name>
    <name evidence="12" type="ORF">GGQ72_001969</name>
</gene>
<evidence type="ECO:0000256" key="10">
    <source>
        <dbReference type="RuleBase" id="RU000594"/>
    </source>
</evidence>
<keyword evidence="4 9" id="KW-0812">Transmembrane</keyword>
<keyword evidence="6 9" id="KW-0378">Hydrolase</keyword>
<dbReference type="EMBL" id="JACIEC010000001">
    <property type="protein sequence ID" value="MBB4143470.1"/>
    <property type="molecule type" value="Genomic_DNA"/>
</dbReference>
<dbReference type="NCBIfam" id="TIGR00077">
    <property type="entry name" value="lspA"/>
    <property type="match status" value="1"/>
</dbReference>
<evidence type="ECO:0000256" key="9">
    <source>
        <dbReference type="HAMAP-Rule" id="MF_00161"/>
    </source>
</evidence>
<sequence length="166" mass="18803">MTVADLKPTLFSRPAPIFAFIVLAVLTDQIIKVAVEAYLPLQQAVHVIPYLALYRTYNLGVAFSMLDHLDGWFIVTMRLCIVAFVIWLWRRTPSDRFFAHTGFALIIAGAIGNILDRFIYGHVIDYILFYTETWSFAVFNLADSFITVGAGCVILDELLHSRKKAN</sequence>
<evidence type="ECO:0000256" key="3">
    <source>
        <dbReference type="ARBA" id="ARBA00022670"/>
    </source>
</evidence>
<accession>A0A7W6PPW2</accession>
<keyword evidence="2 9" id="KW-1003">Cell membrane</keyword>
<dbReference type="HAMAP" id="MF_00161">
    <property type="entry name" value="LspA"/>
    <property type="match status" value="1"/>
</dbReference>
<dbReference type="AlphaFoldDB" id="A0A7W6PPW2"/>
<keyword evidence="13" id="KW-1185">Reference proteome</keyword>
<protein>
    <recommendedName>
        <fullName evidence="9">Lipoprotein signal peptidase</fullName>
        <ecNumber evidence="9">3.4.23.36</ecNumber>
    </recommendedName>
    <alternativeName>
        <fullName evidence="9">Prolipoprotein signal peptidase</fullName>
    </alternativeName>
    <alternativeName>
        <fullName evidence="9">Signal peptidase II</fullName>
        <shortName evidence="9">SPase II</shortName>
    </alternativeName>
</protein>
<keyword evidence="5 9" id="KW-0064">Aspartyl protease</keyword>
<evidence type="ECO:0000256" key="7">
    <source>
        <dbReference type="ARBA" id="ARBA00022989"/>
    </source>
</evidence>